<sequence length="80" mass="9663">MDDETLKFIRQKRPHMQSKGRRHVFDAAIQTSRPVDPASVEKLAIRRRLHRLTQMTTKRLGRSTFHRNKRLVIYRRRVRG</sequence>
<reference evidence="1" key="2">
    <citation type="submission" date="2020-11" db="EMBL/GenBank/DDBJ databases">
        <authorList>
            <person name="McCartney M.A."/>
            <person name="Auch B."/>
            <person name="Kono T."/>
            <person name="Mallez S."/>
            <person name="Becker A."/>
            <person name="Gohl D.M."/>
            <person name="Silverstein K.A.T."/>
            <person name="Koren S."/>
            <person name="Bechman K.B."/>
            <person name="Herman A."/>
            <person name="Abrahante J.E."/>
            <person name="Garbe J."/>
        </authorList>
    </citation>
    <scope>NUCLEOTIDE SEQUENCE</scope>
    <source>
        <strain evidence="1">Duluth1</strain>
        <tissue evidence="1">Whole animal</tissue>
    </source>
</reference>
<keyword evidence="2" id="KW-1185">Reference proteome</keyword>
<accession>A0A9D4MMS9</accession>
<comment type="caution">
    <text evidence="1">The sequence shown here is derived from an EMBL/GenBank/DDBJ whole genome shotgun (WGS) entry which is preliminary data.</text>
</comment>
<dbReference type="EMBL" id="JAIWYP010000001">
    <property type="protein sequence ID" value="KAH3878779.1"/>
    <property type="molecule type" value="Genomic_DNA"/>
</dbReference>
<dbReference type="Proteomes" id="UP000828390">
    <property type="component" value="Unassembled WGS sequence"/>
</dbReference>
<gene>
    <name evidence="1" type="ORF">DPMN_002678</name>
</gene>
<dbReference type="AlphaFoldDB" id="A0A9D4MMS9"/>
<protein>
    <submittedName>
        <fullName evidence="1">Uncharacterized protein</fullName>
    </submittedName>
</protein>
<evidence type="ECO:0000313" key="2">
    <source>
        <dbReference type="Proteomes" id="UP000828390"/>
    </source>
</evidence>
<reference evidence="1" key="1">
    <citation type="journal article" date="2019" name="bioRxiv">
        <title>The Genome of the Zebra Mussel, Dreissena polymorpha: A Resource for Invasive Species Research.</title>
        <authorList>
            <person name="McCartney M.A."/>
            <person name="Auch B."/>
            <person name="Kono T."/>
            <person name="Mallez S."/>
            <person name="Zhang Y."/>
            <person name="Obille A."/>
            <person name="Becker A."/>
            <person name="Abrahante J.E."/>
            <person name="Garbe J."/>
            <person name="Badalamenti J.P."/>
            <person name="Herman A."/>
            <person name="Mangelson H."/>
            <person name="Liachko I."/>
            <person name="Sullivan S."/>
            <person name="Sone E.D."/>
            <person name="Koren S."/>
            <person name="Silverstein K.A.T."/>
            <person name="Beckman K.B."/>
            <person name="Gohl D.M."/>
        </authorList>
    </citation>
    <scope>NUCLEOTIDE SEQUENCE</scope>
    <source>
        <strain evidence="1">Duluth1</strain>
        <tissue evidence="1">Whole animal</tissue>
    </source>
</reference>
<proteinExistence type="predicted"/>
<name>A0A9D4MMS9_DREPO</name>
<evidence type="ECO:0000313" key="1">
    <source>
        <dbReference type="EMBL" id="KAH3878779.1"/>
    </source>
</evidence>
<organism evidence="1 2">
    <name type="scientific">Dreissena polymorpha</name>
    <name type="common">Zebra mussel</name>
    <name type="synonym">Mytilus polymorpha</name>
    <dbReference type="NCBI Taxonomy" id="45954"/>
    <lineage>
        <taxon>Eukaryota</taxon>
        <taxon>Metazoa</taxon>
        <taxon>Spiralia</taxon>
        <taxon>Lophotrochozoa</taxon>
        <taxon>Mollusca</taxon>
        <taxon>Bivalvia</taxon>
        <taxon>Autobranchia</taxon>
        <taxon>Heteroconchia</taxon>
        <taxon>Euheterodonta</taxon>
        <taxon>Imparidentia</taxon>
        <taxon>Neoheterodontei</taxon>
        <taxon>Myida</taxon>
        <taxon>Dreissenoidea</taxon>
        <taxon>Dreissenidae</taxon>
        <taxon>Dreissena</taxon>
    </lineage>
</organism>